<gene>
    <name evidence="16" type="ORF">RHVP-L.9</name>
    <name evidence="15" type="ORF">RHVP.9</name>
</gene>
<dbReference type="GO" id="GO:0042025">
    <property type="term" value="C:host cell nucleus"/>
    <property type="evidence" value="ECO:0007669"/>
    <property type="project" value="UniProtKB-SubCell"/>
</dbReference>
<dbReference type="KEGG" id="vg:10192204"/>
<keyword evidence="17" id="KW-1185">Reference proteome</keyword>
<dbReference type="RefSeq" id="YP_004207849.1">
    <property type="nucleotide sequence ID" value="NC_015049.1"/>
</dbReference>
<evidence type="ECO:0000256" key="6">
    <source>
        <dbReference type="ARBA" id="ARBA00022705"/>
    </source>
</evidence>
<dbReference type="Proteomes" id="UP000134313">
    <property type="component" value="Segment"/>
</dbReference>
<keyword evidence="3" id="KW-1048">Host nucleus</keyword>
<dbReference type="SMART" id="SM00486">
    <property type="entry name" value="POLBc"/>
    <property type="match status" value="1"/>
</dbReference>
<dbReference type="EMBL" id="HQ698924">
    <property type="protein sequence ID" value="ADW24436.1"/>
    <property type="molecule type" value="Genomic_DNA"/>
</dbReference>
<dbReference type="GO" id="GO:0003677">
    <property type="term" value="F:DNA binding"/>
    <property type="evidence" value="ECO:0007669"/>
    <property type="project" value="UniProtKB-KW"/>
</dbReference>
<accession>E9M5J6</accession>
<evidence type="ECO:0000313" key="18">
    <source>
        <dbReference type="Proteomes" id="UP000164320"/>
    </source>
</evidence>
<evidence type="ECO:0000256" key="10">
    <source>
        <dbReference type="ARBA" id="ARBA00049244"/>
    </source>
</evidence>
<dbReference type="InterPro" id="IPR042087">
    <property type="entry name" value="DNA_pol_B_thumb"/>
</dbReference>
<dbReference type="PRINTS" id="PR00106">
    <property type="entry name" value="DNAPOLB"/>
</dbReference>
<dbReference type="Gene3D" id="1.10.287.690">
    <property type="entry name" value="Helix hairpin bin"/>
    <property type="match status" value="1"/>
</dbReference>
<dbReference type="Gene3D" id="3.30.420.10">
    <property type="entry name" value="Ribonuclease H-like superfamily/Ribonuclease H"/>
    <property type="match status" value="1"/>
</dbReference>
<dbReference type="GO" id="GO:0006261">
    <property type="term" value="P:DNA-templated DNA replication"/>
    <property type="evidence" value="ECO:0007669"/>
    <property type="project" value="TreeGrafter"/>
</dbReference>
<dbReference type="GeneID" id="10192204"/>
<organism evidence="15 17">
    <name type="scientific">Cricetid gammaherpesvirus 2</name>
    <dbReference type="NCBI Taxonomy" id="1605972"/>
    <lineage>
        <taxon>Viruses</taxon>
        <taxon>Duplodnaviria</taxon>
        <taxon>Heunggongvirae</taxon>
        <taxon>Peploviricota</taxon>
        <taxon>Herviviricetes</taxon>
        <taxon>Herpesvirales</taxon>
        <taxon>Orthoherpesviridae</taxon>
        <taxon>Gammaherpesvirinae</taxon>
        <taxon>Rhadinovirus</taxon>
        <taxon>Rhadinovirus cricetidgamma2</taxon>
    </lineage>
</organism>
<name>E9M5J6_9GAMA</name>
<evidence type="ECO:0000256" key="11">
    <source>
        <dbReference type="RuleBase" id="RU000442"/>
    </source>
</evidence>
<evidence type="ECO:0000259" key="13">
    <source>
        <dbReference type="Pfam" id="PF00136"/>
    </source>
</evidence>
<evidence type="ECO:0000256" key="7">
    <source>
        <dbReference type="ARBA" id="ARBA00022932"/>
    </source>
</evidence>
<evidence type="ECO:0000256" key="2">
    <source>
        <dbReference type="ARBA" id="ARBA00005755"/>
    </source>
</evidence>
<dbReference type="Pfam" id="PF03104">
    <property type="entry name" value="DNA_pol_B_exo1"/>
    <property type="match status" value="1"/>
</dbReference>
<feature type="domain" description="DNA-directed DNA polymerase family B exonuclease" evidence="14">
    <location>
        <begin position="223"/>
        <end position="454"/>
    </location>
</feature>
<dbReference type="InterPro" id="IPR017964">
    <property type="entry name" value="DNA-dir_DNA_pol_B_CS"/>
</dbReference>
<comment type="similarity">
    <text evidence="2 11">Belongs to the DNA polymerase type-B family.</text>
</comment>
<keyword evidence="5 11" id="KW-0548">Nucleotidyltransferase</keyword>
<dbReference type="Gene3D" id="3.90.1600.10">
    <property type="entry name" value="Palm domain of DNA polymerase"/>
    <property type="match status" value="1"/>
</dbReference>
<evidence type="ECO:0000256" key="12">
    <source>
        <dbReference type="SAM" id="MobiDB-lite"/>
    </source>
</evidence>
<keyword evidence="4 11" id="KW-0808">Transferase</keyword>
<evidence type="ECO:0000259" key="14">
    <source>
        <dbReference type="Pfam" id="PF03104"/>
    </source>
</evidence>
<evidence type="ECO:0000256" key="8">
    <source>
        <dbReference type="ARBA" id="ARBA00023109"/>
    </source>
</evidence>
<dbReference type="SUPFAM" id="SSF56672">
    <property type="entry name" value="DNA/RNA polymerases"/>
    <property type="match status" value="1"/>
</dbReference>
<dbReference type="Pfam" id="PF00136">
    <property type="entry name" value="DNA_pol_B"/>
    <property type="match status" value="1"/>
</dbReference>
<evidence type="ECO:0000256" key="5">
    <source>
        <dbReference type="ARBA" id="ARBA00022695"/>
    </source>
</evidence>
<evidence type="ECO:0000256" key="1">
    <source>
        <dbReference type="ARBA" id="ARBA00004147"/>
    </source>
</evidence>
<dbReference type="PANTHER" id="PTHR10322">
    <property type="entry name" value="DNA POLYMERASE CATALYTIC SUBUNIT"/>
    <property type="match status" value="1"/>
</dbReference>
<comment type="catalytic activity">
    <reaction evidence="10 11">
        <text>DNA(n) + a 2'-deoxyribonucleoside 5'-triphosphate = DNA(n+1) + diphosphate</text>
        <dbReference type="Rhea" id="RHEA:22508"/>
        <dbReference type="Rhea" id="RHEA-COMP:17339"/>
        <dbReference type="Rhea" id="RHEA-COMP:17340"/>
        <dbReference type="ChEBI" id="CHEBI:33019"/>
        <dbReference type="ChEBI" id="CHEBI:61560"/>
        <dbReference type="ChEBI" id="CHEBI:173112"/>
        <dbReference type="EC" id="2.7.7.7"/>
    </reaction>
</comment>
<dbReference type="GO" id="GO:0039693">
    <property type="term" value="P:viral DNA genome replication"/>
    <property type="evidence" value="ECO:0007669"/>
    <property type="project" value="UniProtKB-KW"/>
</dbReference>
<dbReference type="Proteomes" id="UP000164320">
    <property type="component" value="Genome"/>
</dbReference>
<keyword evidence="6 11" id="KW-0235">DNA replication</keyword>
<dbReference type="InterPro" id="IPR012337">
    <property type="entry name" value="RNaseH-like_sf"/>
</dbReference>
<feature type="domain" description="DNA-directed DNA polymerase family B multifunctional" evidence="13">
    <location>
        <begin position="518"/>
        <end position="981"/>
    </location>
</feature>
<dbReference type="InterPro" id="IPR036397">
    <property type="entry name" value="RNaseH_sf"/>
</dbReference>
<dbReference type="PROSITE" id="PS00116">
    <property type="entry name" value="DNA_POLYMERASE_B"/>
    <property type="match status" value="1"/>
</dbReference>
<dbReference type="InterPro" id="IPR006133">
    <property type="entry name" value="DNA-dir_DNA_pol_B_exonuc"/>
</dbReference>
<dbReference type="InterPro" id="IPR023211">
    <property type="entry name" value="DNA_pol_palm_dom_sf"/>
</dbReference>
<protein>
    <recommendedName>
        <fullName evidence="11">DNA polymerase</fullName>
        <ecNumber evidence="11">2.7.7.7</ecNumber>
    </recommendedName>
</protein>
<dbReference type="InterPro" id="IPR006134">
    <property type="entry name" value="DNA-dir_DNA_pol_B_multi_dom"/>
</dbReference>
<dbReference type="PANTHER" id="PTHR10322:SF23">
    <property type="entry name" value="DNA POLYMERASE DELTA CATALYTIC SUBUNIT"/>
    <property type="match status" value="1"/>
</dbReference>
<dbReference type="EMBL" id="HQ221963">
    <property type="protein sequence ID" value="ADW24354.1"/>
    <property type="molecule type" value="Genomic_DNA"/>
</dbReference>
<dbReference type="InterPro" id="IPR050240">
    <property type="entry name" value="DNA_pol_type-B"/>
</dbReference>
<keyword evidence="7 11" id="KW-0239">DNA-directed DNA polymerase</keyword>
<comment type="subcellular location">
    <subcellularLocation>
        <location evidence="1">Host nucleus</location>
    </subcellularLocation>
</comment>
<dbReference type="OrthoDB" id="165at10239"/>
<dbReference type="InterPro" id="IPR006172">
    <property type="entry name" value="DNA-dir_DNA_pol_B"/>
</dbReference>
<evidence type="ECO:0000256" key="3">
    <source>
        <dbReference type="ARBA" id="ARBA00022562"/>
    </source>
</evidence>
<evidence type="ECO:0000313" key="15">
    <source>
        <dbReference type="EMBL" id="ADW24354.1"/>
    </source>
</evidence>
<dbReference type="EC" id="2.7.7.7" evidence="11"/>
<evidence type="ECO:0000313" key="16">
    <source>
        <dbReference type="EMBL" id="ADW24436.1"/>
    </source>
</evidence>
<keyword evidence="9 11" id="KW-0238">DNA-binding</keyword>
<proteinExistence type="inferred from homology"/>
<dbReference type="Gene3D" id="1.10.132.60">
    <property type="entry name" value="DNA polymerase family B, C-terminal domain"/>
    <property type="match status" value="1"/>
</dbReference>
<keyword evidence="8" id="KW-1194">Viral DNA replication</keyword>
<dbReference type="Gene3D" id="3.30.342.10">
    <property type="entry name" value="DNA Polymerase, chain B, domain 1"/>
    <property type="match status" value="1"/>
</dbReference>
<dbReference type="InterPro" id="IPR043502">
    <property type="entry name" value="DNA/RNA_pol_sf"/>
</dbReference>
<reference evidence="17 18" key="1">
    <citation type="journal article" date="2011" name="J. Virol.">
        <title>Identification and sequencing of a novel rodent gammaherpesvirus that establishes acute and latent infection in laboratory mice.</title>
        <authorList>
            <person name="Loh J."/>
            <person name="Zhao G."/>
            <person name="Nelson C.A."/>
            <person name="Coder P."/>
            <person name="Droit L."/>
            <person name="Handley S.A."/>
            <person name="Johnson L.S."/>
            <person name="Vachharajani P."/>
            <person name="Guzman H."/>
            <person name="Tesh R.B."/>
            <person name="Wang D."/>
            <person name="Fremont D.H."/>
            <person name="Virgin H.W."/>
        </authorList>
    </citation>
    <scope>NUCLEOTIDE SEQUENCE [LARGE SCALE GENOMIC DNA]</scope>
</reference>
<sequence>MSFFNPYLSGHGKGSSKYPPPKKRPQKIDPLLRLIPECLRTQDARGYKQFTSTLPPITFLNNVEKNIFMENGDSLWKLPPKLPETGTSENLELTFHVYDVSSCTYTSEDCENVPFRFQTDIMPSGTVIRLLGRLEDGTTVCVNVFGQLLYFYVQAPNALYISSLIQNVMAEHRGRGGPSFTISPEKKIPLTEYCEEAETVFKVTMSSPIALFPICAKLREAGCKLFETNVDATQRFLIDRGFTTFGWFRCVNASVRQCGKDSRAQIEVDCSVNDLEYLPDRLDWPPYNILAFDIECVGESGFPCHTNEPDQIIQISCVFWNTLHKTTQKTLLSIGTCAPLDDTTIYEFPSEFDMLMGFLGLLRDGDIEFITGYNISNFDLPYIINRATLLYNINCGQYCKVLKNSTFEVRQPMDSGAGFMRAQSKIRISGIVPIDMYVVCKDKLSLSDYKLNTVATHCLKACKEDVSYKEIPTLFRRGPQERARVGKYCVMDSLLVLDLLKYFMSHVEIAEIGKLAKIPLRRVLTDGQQIRVWSSLLDASRQEGYILPSCGTHDQQQGYQGATVINPVPGFYNTPILVVDFASLYPSIIQAHNLCYSTIIPHEKLSLYHDLQATDYDTFNLASGPVHFVKPHKKESVLSRLLTKWLAKRKEIRKEMANCTDETHKTILDKQQLAIKLTCNSVYGFTGVASGLLPCLKIAETVTYRGRQMLEESKAFIENITPITLQEITGTAYSMSGTFQVIYGDTDSLFIKCENYSLDEVLDFCEKLADRVTKELFRPPIKLEAEKTFKSLLMIAKKRYIGILSNSKRLMKGVDLVRKTACIFVQEKTSSIVDLILHDPDAKEAAQEISRCPKDHSYKSGLPSGFSKIIQALNSSLNQLVCAEIPIEKLTFTNELSRPLSEYKTQTLPHLIVYKKLASRQEELPQIHDRIPYVYVEGSKKDLKSSLAEHPAYVVQHRVPIAHEVYFDKLLHSVANILQCLFHNDLGLTVKILYNFTEGYPTNLLSVLKRWEALNSNHG</sequence>
<dbReference type="SUPFAM" id="SSF53098">
    <property type="entry name" value="Ribonuclease H-like"/>
    <property type="match status" value="1"/>
</dbReference>
<dbReference type="GO" id="GO:0000166">
    <property type="term" value="F:nucleotide binding"/>
    <property type="evidence" value="ECO:0007669"/>
    <property type="project" value="InterPro"/>
</dbReference>
<evidence type="ECO:0000256" key="4">
    <source>
        <dbReference type="ARBA" id="ARBA00022679"/>
    </source>
</evidence>
<feature type="region of interest" description="Disordered" evidence="12">
    <location>
        <begin position="1"/>
        <end position="26"/>
    </location>
</feature>
<dbReference type="GO" id="GO:0003887">
    <property type="term" value="F:DNA-directed DNA polymerase activity"/>
    <property type="evidence" value="ECO:0007669"/>
    <property type="project" value="UniProtKB-KW"/>
</dbReference>
<evidence type="ECO:0000313" key="17">
    <source>
        <dbReference type="Proteomes" id="UP000134313"/>
    </source>
</evidence>
<evidence type="ECO:0000256" key="9">
    <source>
        <dbReference type="ARBA" id="ARBA00023125"/>
    </source>
</evidence>